<comment type="similarity">
    <text evidence="6">Belongs to the methyl-accepting chemotaxis (MCP) protein family.</text>
</comment>
<organism evidence="11 12">
    <name type="scientific">Shewanella colwelliana</name>
    <name type="common">Alteromonas colwelliana</name>
    <dbReference type="NCBI Taxonomy" id="23"/>
    <lineage>
        <taxon>Bacteria</taxon>
        <taxon>Pseudomonadati</taxon>
        <taxon>Pseudomonadota</taxon>
        <taxon>Gammaproteobacteria</taxon>
        <taxon>Alteromonadales</taxon>
        <taxon>Shewanellaceae</taxon>
        <taxon>Shewanella</taxon>
    </lineage>
</organism>
<keyword evidence="5 7" id="KW-0807">Transducer</keyword>
<dbReference type="Proteomes" id="UP000773469">
    <property type="component" value="Unassembled WGS sequence"/>
</dbReference>
<evidence type="ECO:0000313" key="12">
    <source>
        <dbReference type="Proteomes" id="UP000773469"/>
    </source>
</evidence>
<evidence type="ECO:0000256" key="8">
    <source>
        <dbReference type="SAM" id="Phobius"/>
    </source>
</evidence>
<keyword evidence="4 8" id="KW-0472">Membrane</keyword>
<feature type="transmembrane region" description="Helical" evidence="8">
    <location>
        <begin position="300"/>
        <end position="318"/>
    </location>
</feature>
<dbReference type="PANTHER" id="PTHR32089:SF119">
    <property type="entry name" value="METHYL-ACCEPTING CHEMOTAXIS PROTEIN CTPL"/>
    <property type="match status" value="1"/>
</dbReference>
<dbReference type="CDD" id="cd06225">
    <property type="entry name" value="HAMP"/>
    <property type="match status" value="1"/>
</dbReference>
<proteinExistence type="inferred from homology"/>
<evidence type="ECO:0000313" key="11">
    <source>
        <dbReference type="EMBL" id="GIU42329.1"/>
    </source>
</evidence>
<dbReference type="InterPro" id="IPR004089">
    <property type="entry name" value="MCPsignal_dom"/>
</dbReference>
<dbReference type="Gene3D" id="1.10.287.950">
    <property type="entry name" value="Methyl-accepting chemotaxis protein"/>
    <property type="match status" value="1"/>
</dbReference>
<dbReference type="PANTHER" id="PTHR32089">
    <property type="entry name" value="METHYL-ACCEPTING CHEMOTAXIS PROTEIN MCPB"/>
    <property type="match status" value="1"/>
</dbReference>
<accession>A0ABQ4P4F2</accession>
<dbReference type="SUPFAM" id="SSF58104">
    <property type="entry name" value="Methyl-accepting chemotaxis protein (MCP) signaling domain"/>
    <property type="match status" value="1"/>
</dbReference>
<dbReference type="PROSITE" id="PS50885">
    <property type="entry name" value="HAMP"/>
    <property type="match status" value="1"/>
</dbReference>
<evidence type="ECO:0000256" key="4">
    <source>
        <dbReference type="ARBA" id="ARBA00023136"/>
    </source>
</evidence>
<name>A0ABQ4P4F2_SHECO</name>
<reference evidence="11 12" key="1">
    <citation type="submission" date="2021-05" db="EMBL/GenBank/DDBJ databases">
        <title>Molecular characterization for Shewanella algae harboring chromosomal blaOXA-55-like strains isolated from clinical and environment sample.</title>
        <authorList>
            <person name="Ohama Y."/>
            <person name="Aoki K."/>
            <person name="Harada S."/>
            <person name="Moriya K."/>
            <person name="Ishii Y."/>
            <person name="Tateda K."/>
        </authorList>
    </citation>
    <scope>NUCLEOTIDE SEQUENCE [LARGE SCALE GENOMIC DNA]</scope>
    <source>
        <strain evidence="11 12">MBTL60-118</strain>
    </source>
</reference>
<evidence type="ECO:0000256" key="6">
    <source>
        <dbReference type="ARBA" id="ARBA00029447"/>
    </source>
</evidence>
<dbReference type="Pfam" id="PF00015">
    <property type="entry name" value="MCPsignal"/>
    <property type="match status" value="1"/>
</dbReference>
<evidence type="ECO:0000256" key="2">
    <source>
        <dbReference type="ARBA" id="ARBA00022692"/>
    </source>
</evidence>
<comment type="caution">
    <text evidence="11">The sequence shown here is derived from an EMBL/GenBank/DDBJ whole genome shotgun (WGS) entry which is preliminary data.</text>
</comment>
<dbReference type="PROSITE" id="PS50111">
    <property type="entry name" value="CHEMOTAXIS_TRANSDUC_2"/>
    <property type="match status" value="1"/>
</dbReference>
<dbReference type="Pfam" id="PF00672">
    <property type="entry name" value="HAMP"/>
    <property type="match status" value="1"/>
</dbReference>
<evidence type="ECO:0000256" key="1">
    <source>
        <dbReference type="ARBA" id="ARBA00004141"/>
    </source>
</evidence>
<gene>
    <name evidence="11" type="ORF">TUM3794_25390</name>
</gene>
<dbReference type="Gene3D" id="6.10.340.10">
    <property type="match status" value="1"/>
</dbReference>
<evidence type="ECO:0000256" key="5">
    <source>
        <dbReference type="ARBA" id="ARBA00023224"/>
    </source>
</evidence>
<evidence type="ECO:0000256" key="3">
    <source>
        <dbReference type="ARBA" id="ARBA00022989"/>
    </source>
</evidence>
<evidence type="ECO:0000259" key="9">
    <source>
        <dbReference type="PROSITE" id="PS50111"/>
    </source>
</evidence>
<evidence type="ECO:0000256" key="7">
    <source>
        <dbReference type="PROSITE-ProRule" id="PRU00284"/>
    </source>
</evidence>
<dbReference type="SMART" id="SM00283">
    <property type="entry name" value="MA"/>
    <property type="match status" value="1"/>
</dbReference>
<evidence type="ECO:0000259" key="10">
    <source>
        <dbReference type="PROSITE" id="PS50885"/>
    </source>
</evidence>
<keyword evidence="3 8" id="KW-1133">Transmembrane helix</keyword>
<comment type="subcellular location">
    <subcellularLocation>
        <location evidence="1">Membrane</location>
        <topology evidence="1">Multi-pass membrane protein</topology>
    </subcellularLocation>
</comment>
<sequence length="656" mass="72435">MMKISTLSLWASATLLLLAALLASVVIWSNQQRQLIEQETALLSVAQQRFLVEIRRQLEGYLTSGNSQQLNDAKLQLSDIQQQIGQISHQDAVQLSQSIAQFISHLDSQFRAAGKLAGNPRQLLAHAESEMLSINQQLAEYANLGLKQHPKLALQYLALTRELPPLVYQLSQLTDGYLIAKDQRLKSLLSTQLDQLEAWHDKLANLPLLGLYEIVAADEFALGDEEEEQIEIGENDYSELLSLTTRYRKEVANTDNLLLSNQHAQAAMMAAITDIEQQLLTLGLAQQAQNLQLKQNLQHILYAVVSLLAFFALVYLLLQQQRVVKPLKHLNTAFMRLSESNNRDRLTIQRRCETGQIAGHFNNLLDRFEAEDENQRSKIAAISASLSQLVQRITLLTQGSDTTVSIVDTAQSQTEEVRTLARDVSQLSGQVENNAQQTLQQMLASQTEVKAVLHAAEETQHAVNLCHTSLKSLSTSVSDVSTIIDVIGNIAEQTNLLALNAAIEAARAGEQGRGFAVVADEVRSLSLRTQTSLKEIMTILSQLTHANGELENSVKGIENASQKQTQGAQTLWQVTQTVQQQAQQMTETAKQGSDYSTNQVHHLDALSTAMESLKRHALQTAAQSEVIANEVAQGVDDIESSLGIVNKDESRLIQAA</sequence>
<keyword evidence="12" id="KW-1185">Reference proteome</keyword>
<dbReference type="InterPro" id="IPR003660">
    <property type="entry name" value="HAMP_dom"/>
</dbReference>
<keyword evidence="2 8" id="KW-0812">Transmembrane</keyword>
<feature type="domain" description="HAMP" evidence="10">
    <location>
        <begin position="321"/>
        <end position="373"/>
    </location>
</feature>
<dbReference type="SMART" id="SM00304">
    <property type="entry name" value="HAMP"/>
    <property type="match status" value="2"/>
</dbReference>
<protein>
    <submittedName>
        <fullName evidence="11">Methyl-accepting chemotaxis protein</fullName>
    </submittedName>
</protein>
<dbReference type="EMBL" id="BPEU01000018">
    <property type="protein sequence ID" value="GIU42329.1"/>
    <property type="molecule type" value="Genomic_DNA"/>
</dbReference>
<feature type="domain" description="Methyl-accepting transducer" evidence="9">
    <location>
        <begin position="378"/>
        <end position="614"/>
    </location>
</feature>